<protein>
    <submittedName>
        <fullName evidence="3">Uncharacterized protein</fullName>
    </submittedName>
</protein>
<feature type="compositionally biased region" description="Polar residues" evidence="1">
    <location>
        <begin position="295"/>
        <end position="306"/>
    </location>
</feature>
<keyword evidence="4" id="KW-1185">Reference proteome</keyword>
<feature type="compositionally biased region" description="Basic and acidic residues" evidence="1">
    <location>
        <begin position="280"/>
        <end position="294"/>
    </location>
</feature>
<reference evidence="3" key="1">
    <citation type="submission" date="2023-06" db="EMBL/GenBank/DDBJ databases">
        <authorList>
            <consortium name="Lawrence Berkeley National Laboratory"/>
            <person name="Ahrendt S."/>
            <person name="Sahu N."/>
            <person name="Indic B."/>
            <person name="Wong-Bajracharya J."/>
            <person name="Merenyi Z."/>
            <person name="Ke H.-M."/>
            <person name="Monk M."/>
            <person name="Kocsube S."/>
            <person name="Drula E."/>
            <person name="Lipzen A."/>
            <person name="Balint B."/>
            <person name="Henrissat B."/>
            <person name="Andreopoulos B."/>
            <person name="Martin F.M."/>
            <person name="Harder C.B."/>
            <person name="Rigling D."/>
            <person name="Ford K.L."/>
            <person name="Foster G.D."/>
            <person name="Pangilinan J."/>
            <person name="Papanicolaou A."/>
            <person name="Barry K."/>
            <person name="LaButti K."/>
            <person name="Viragh M."/>
            <person name="Koriabine M."/>
            <person name="Yan M."/>
            <person name="Riley R."/>
            <person name="Champramary S."/>
            <person name="Plett K.L."/>
            <person name="Tsai I.J."/>
            <person name="Slot J."/>
            <person name="Sipos G."/>
            <person name="Plett J."/>
            <person name="Nagy L.G."/>
            <person name="Grigoriev I.V."/>
        </authorList>
    </citation>
    <scope>NUCLEOTIDE SEQUENCE</scope>
    <source>
        <strain evidence="3">ICMP 16352</strain>
    </source>
</reference>
<evidence type="ECO:0000313" key="4">
    <source>
        <dbReference type="Proteomes" id="UP001175227"/>
    </source>
</evidence>
<gene>
    <name evidence="3" type="ORF">IW261DRAFT_1624017</name>
</gene>
<evidence type="ECO:0000256" key="2">
    <source>
        <dbReference type="SAM" id="Phobius"/>
    </source>
</evidence>
<dbReference type="Proteomes" id="UP001175227">
    <property type="component" value="Unassembled WGS sequence"/>
</dbReference>
<sequence length="352" mass="38720">MKTEKAEGFMRLRALLFYSSTATSRAGFYEHATPYSFVSVSQGFHFDNFEGDITAGIPVTLSWHRNVDDPSQVDFEIRNTTGPFPFNAPSFSLTNTQLSGTLDVTFLESGQNVIEAIINQTTFPATTQTFDVTPPSERSVNASLSPIPETGWLTSSSSQLVQSTITAPPSFTESVQSIATDPPNLNSTHRSHRASTIIGAVIGSLMSLLLLFAGGIFLFRRRRRHRNFWHRLPVSPKIVSERNSYSPPVGNKNTEAISPMLAGEMTPDIGTGSQEPVEESPERDGTKVDGERRSSIATSVHNTISEDPSLREEDPQAPLDDVGVEVLRLRDEVLRLVERVHTNAFDPPPAYV</sequence>
<keyword evidence="2" id="KW-0472">Membrane</keyword>
<keyword evidence="2" id="KW-0812">Transmembrane</keyword>
<comment type="caution">
    <text evidence="3">The sequence shown here is derived from an EMBL/GenBank/DDBJ whole genome shotgun (WGS) entry which is preliminary data.</text>
</comment>
<name>A0AA39TMG0_9AGAR</name>
<keyword evidence="2" id="KW-1133">Transmembrane helix</keyword>
<accession>A0AA39TMG0</accession>
<feature type="transmembrane region" description="Helical" evidence="2">
    <location>
        <begin position="197"/>
        <end position="219"/>
    </location>
</feature>
<feature type="region of interest" description="Disordered" evidence="1">
    <location>
        <begin position="263"/>
        <end position="318"/>
    </location>
</feature>
<dbReference type="AlphaFoldDB" id="A0AA39TMG0"/>
<proteinExistence type="predicted"/>
<evidence type="ECO:0000256" key="1">
    <source>
        <dbReference type="SAM" id="MobiDB-lite"/>
    </source>
</evidence>
<organism evidence="3 4">
    <name type="scientific">Armillaria novae-zelandiae</name>
    <dbReference type="NCBI Taxonomy" id="153914"/>
    <lineage>
        <taxon>Eukaryota</taxon>
        <taxon>Fungi</taxon>
        <taxon>Dikarya</taxon>
        <taxon>Basidiomycota</taxon>
        <taxon>Agaricomycotina</taxon>
        <taxon>Agaricomycetes</taxon>
        <taxon>Agaricomycetidae</taxon>
        <taxon>Agaricales</taxon>
        <taxon>Marasmiineae</taxon>
        <taxon>Physalacriaceae</taxon>
        <taxon>Armillaria</taxon>
    </lineage>
</organism>
<evidence type="ECO:0000313" key="3">
    <source>
        <dbReference type="EMBL" id="KAK0464157.1"/>
    </source>
</evidence>
<dbReference type="EMBL" id="JAUEPR010000100">
    <property type="protein sequence ID" value="KAK0464157.1"/>
    <property type="molecule type" value="Genomic_DNA"/>
</dbReference>